<proteinExistence type="predicted"/>
<sequence>MDAVTDPALRQLLDSARAADSSRSRAGFGALHRHRGEDATLVGLLANLAECNAFVTLSTKNGSERRGTILTVGPGGIELATSSSVTTLIRTCSISSVRSATCLHLDGDGAPQTSHSWPTLLALRIDRDDRLSVAISNNLVSGNVRSLSRSLLVLSTPDNGVFYAVVDAIDEVSISVPGSIRHD</sequence>
<dbReference type="AlphaFoldDB" id="A0A6J6C651"/>
<accession>A0A6J6C651</accession>
<name>A0A6J6C651_9ZZZZ</name>
<dbReference type="EMBL" id="CAEZSU010000045">
    <property type="protein sequence ID" value="CAB4546772.1"/>
    <property type="molecule type" value="Genomic_DNA"/>
</dbReference>
<reference evidence="1" key="1">
    <citation type="submission" date="2020-05" db="EMBL/GenBank/DDBJ databases">
        <authorList>
            <person name="Chiriac C."/>
            <person name="Salcher M."/>
            <person name="Ghai R."/>
            <person name="Kavagutti S V."/>
        </authorList>
    </citation>
    <scope>NUCLEOTIDE SEQUENCE</scope>
</reference>
<gene>
    <name evidence="1" type="ORF">UFOPK1495_00564</name>
</gene>
<organism evidence="1">
    <name type="scientific">freshwater metagenome</name>
    <dbReference type="NCBI Taxonomy" id="449393"/>
    <lineage>
        <taxon>unclassified sequences</taxon>
        <taxon>metagenomes</taxon>
        <taxon>ecological metagenomes</taxon>
    </lineage>
</organism>
<evidence type="ECO:0000313" key="1">
    <source>
        <dbReference type="EMBL" id="CAB4546772.1"/>
    </source>
</evidence>
<protein>
    <submittedName>
        <fullName evidence="1">Unannotated protein</fullName>
    </submittedName>
</protein>